<feature type="non-terminal residue" evidence="1">
    <location>
        <position position="53"/>
    </location>
</feature>
<proteinExistence type="predicted"/>
<reference evidence="1 2" key="1">
    <citation type="journal article" date="2018" name="Nat. Biotechnol.">
        <title>A standardized bacterial taxonomy based on genome phylogeny substantially revises the tree of life.</title>
        <authorList>
            <person name="Parks D.H."/>
            <person name="Chuvochina M."/>
            <person name="Waite D.W."/>
            <person name="Rinke C."/>
            <person name="Skarshewski A."/>
            <person name="Chaumeil P.A."/>
            <person name="Hugenholtz P."/>
        </authorList>
    </citation>
    <scope>NUCLEOTIDE SEQUENCE [LARGE SCALE GENOMIC DNA]</scope>
    <source>
        <strain evidence="1">UBA9905</strain>
    </source>
</reference>
<evidence type="ECO:0000313" key="2">
    <source>
        <dbReference type="Proteomes" id="UP000264215"/>
    </source>
</evidence>
<organism evidence="1 2">
    <name type="scientific">Mesotoga infera</name>
    <dbReference type="NCBI Taxonomy" id="1236046"/>
    <lineage>
        <taxon>Bacteria</taxon>
        <taxon>Thermotogati</taxon>
        <taxon>Thermotogota</taxon>
        <taxon>Thermotogae</taxon>
        <taxon>Kosmotogales</taxon>
        <taxon>Kosmotogaceae</taxon>
        <taxon>Mesotoga</taxon>
    </lineage>
</organism>
<accession>A0A3D3TM26</accession>
<protein>
    <submittedName>
        <fullName evidence="1">Diguanylate cyclase</fullName>
    </submittedName>
</protein>
<name>A0A3D3TM26_9BACT</name>
<gene>
    <name evidence="1" type="ORF">DIT26_03690</name>
</gene>
<dbReference type="AlphaFoldDB" id="A0A3D3TM26"/>
<dbReference type="EMBL" id="DQBS01000092">
    <property type="protein sequence ID" value="HCO69677.1"/>
    <property type="molecule type" value="Genomic_DNA"/>
</dbReference>
<dbReference type="Proteomes" id="UP000264215">
    <property type="component" value="Unassembled WGS sequence"/>
</dbReference>
<comment type="caution">
    <text evidence="1">The sequence shown here is derived from an EMBL/GenBank/DDBJ whole genome shotgun (WGS) entry which is preliminary data.</text>
</comment>
<sequence length="53" mass="6017">MEENKNKVVELLKQYMSTPENEPSRGLSYLREAVSILNGQGKTLAAHEILEKE</sequence>
<evidence type="ECO:0000313" key="1">
    <source>
        <dbReference type="EMBL" id="HCO69677.1"/>
    </source>
</evidence>